<dbReference type="InterPro" id="IPR026038">
    <property type="entry name" value="Put_PGPase"/>
</dbReference>
<dbReference type="InterPro" id="IPR036681">
    <property type="entry name" value="PgpA-like_sf"/>
</dbReference>
<dbReference type="Gene3D" id="1.10.3760.10">
    <property type="entry name" value="PgpA-like"/>
    <property type="match status" value="1"/>
</dbReference>
<dbReference type="GO" id="GO:0008962">
    <property type="term" value="F:phosphatidylglycerophosphatase activity"/>
    <property type="evidence" value="ECO:0007669"/>
    <property type="project" value="InterPro"/>
</dbReference>
<sequence>MKDKLYKYDMEELYQLTVKRLEDFGIELIEIARLVQKLQGDYIDDLSLERCLESVESVVRKRESIHAILTGLALDDLANEGKLPEPLQSIIRDDEGLYGIDEILTLGIVNMYGTIGLTNFGYLDKKKIGIIKDLDEKKKVERVTTFADDLVAAIAAAACARVAHQNKE</sequence>
<dbReference type="RefSeq" id="WP_005957833.1">
    <property type="nucleotide sequence ID" value="NZ_JADNMH010000010.1"/>
</dbReference>
<dbReference type="GO" id="GO:0006629">
    <property type="term" value="P:lipid metabolic process"/>
    <property type="evidence" value="ECO:0007669"/>
    <property type="project" value="InterPro"/>
</dbReference>
<dbReference type="PATRIC" id="fig|54005.3.peg.24"/>
<protein>
    <submittedName>
        <fullName evidence="2">Phosphatidylglycerophosphatase A</fullName>
    </submittedName>
</protein>
<organism evidence="2">
    <name type="scientific">Peptoniphilus harei</name>
    <dbReference type="NCBI Taxonomy" id="54005"/>
    <lineage>
        <taxon>Bacteria</taxon>
        <taxon>Bacillati</taxon>
        <taxon>Bacillota</taxon>
        <taxon>Tissierellia</taxon>
        <taxon>Tissierellales</taxon>
        <taxon>Peptoniphilaceae</taxon>
        <taxon>Peptoniphilus</taxon>
    </lineage>
</organism>
<evidence type="ECO:0000259" key="1">
    <source>
        <dbReference type="Pfam" id="PF04608"/>
    </source>
</evidence>
<evidence type="ECO:0000313" key="3">
    <source>
        <dbReference type="Proteomes" id="UP000070174"/>
    </source>
</evidence>
<feature type="domain" description="YutG/PgpA" evidence="1">
    <location>
        <begin position="58"/>
        <end position="164"/>
    </location>
</feature>
<evidence type="ECO:0000313" key="2">
    <source>
        <dbReference type="EMBL" id="KXA31895.1"/>
    </source>
</evidence>
<dbReference type="EMBL" id="LRQE01000001">
    <property type="protein sequence ID" value="KXA31895.1"/>
    <property type="molecule type" value="Genomic_DNA"/>
</dbReference>
<gene>
    <name evidence="2" type="ORF">HMPREF3229_00024</name>
</gene>
<dbReference type="PIRSF" id="PIRSF019587">
    <property type="entry name" value="PGPase"/>
    <property type="match status" value="1"/>
</dbReference>
<dbReference type="AlphaFoldDB" id="A0A133PSU0"/>
<name>A0A133PSU0_9FIRM</name>
<dbReference type="SUPFAM" id="SSF101307">
    <property type="entry name" value="YutG-like"/>
    <property type="match status" value="1"/>
</dbReference>
<accession>A0A133PSU0</accession>
<dbReference type="InterPro" id="IPR007686">
    <property type="entry name" value="YutG/PgpA"/>
</dbReference>
<comment type="caution">
    <text evidence="2">The sequence shown here is derived from an EMBL/GenBank/DDBJ whole genome shotgun (WGS) entry which is preliminary data.</text>
</comment>
<reference evidence="2 3" key="1">
    <citation type="submission" date="2016-01" db="EMBL/GenBank/DDBJ databases">
        <authorList>
            <person name="Oliw E.H."/>
        </authorList>
    </citation>
    <scope>NUCLEOTIDE SEQUENCE [LARGE SCALE GENOMIC DNA]</scope>
    <source>
        <strain evidence="2 3">CMW7756A</strain>
    </source>
</reference>
<dbReference type="Proteomes" id="UP000070174">
    <property type="component" value="Unassembled WGS sequence"/>
</dbReference>
<dbReference type="CDD" id="cd06971">
    <property type="entry name" value="PgpA"/>
    <property type="match status" value="1"/>
</dbReference>
<dbReference type="Pfam" id="PF04608">
    <property type="entry name" value="PgpA"/>
    <property type="match status" value="1"/>
</dbReference>
<proteinExistence type="predicted"/>